<protein>
    <submittedName>
        <fullName evidence="2">SAM domain-containing protein</fullName>
    </submittedName>
</protein>
<organism evidence="1">
    <name type="scientific">Cladocopium goreaui</name>
    <dbReference type="NCBI Taxonomy" id="2562237"/>
    <lineage>
        <taxon>Eukaryota</taxon>
        <taxon>Sar</taxon>
        <taxon>Alveolata</taxon>
        <taxon>Dinophyceae</taxon>
        <taxon>Suessiales</taxon>
        <taxon>Symbiodiniaceae</taxon>
        <taxon>Cladocopium</taxon>
    </lineage>
</organism>
<proteinExistence type="predicted"/>
<name>A0A9P1M4R9_9DINO</name>
<dbReference type="AlphaFoldDB" id="A0A9P1M4R9"/>
<keyword evidence="3" id="KW-1185">Reference proteome</keyword>
<sequence>MKREPWQGEEAAIFIADLCELPQYAATAQRNFSLIGLRDLKKQGFLSKGLSRAGICDFQHQKRIEGELLSLEQSMSPELLEGQVLSRSASEPSVLLRAQQSLQSHVRKLGPQPKMQRNAFLICHGDMSTKIRSPPLTSTAKAMMRPCASVGCLAPTEHKSRERMSPSPYNLP</sequence>
<evidence type="ECO:0000313" key="2">
    <source>
        <dbReference type="EMBL" id="CAL4807449.1"/>
    </source>
</evidence>
<accession>A0A9P1M4R9</accession>
<dbReference type="OrthoDB" id="430032at2759"/>
<dbReference type="EMBL" id="CAMXCT030006791">
    <property type="protein sequence ID" value="CAL4807449.1"/>
    <property type="molecule type" value="Genomic_DNA"/>
</dbReference>
<evidence type="ECO:0000313" key="1">
    <source>
        <dbReference type="EMBL" id="CAI4020137.1"/>
    </source>
</evidence>
<dbReference type="EMBL" id="CAMXCT010006791">
    <property type="protein sequence ID" value="CAI4020137.1"/>
    <property type="molecule type" value="Genomic_DNA"/>
</dbReference>
<reference evidence="2 3" key="2">
    <citation type="submission" date="2024-05" db="EMBL/GenBank/DDBJ databases">
        <authorList>
            <person name="Chen Y."/>
            <person name="Shah S."/>
            <person name="Dougan E. K."/>
            <person name="Thang M."/>
            <person name="Chan C."/>
        </authorList>
    </citation>
    <scope>NUCLEOTIDE SEQUENCE [LARGE SCALE GENOMIC DNA]</scope>
</reference>
<dbReference type="Proteomes" id="UP001152797">
    <property type="component" value="Unassembled WGS sequence"/>
</dbReference>
<dbReference type="EMBL" id="CAMXCT020006791">
    <property type="protein sequence ID" value="CAL1173512.1"/>
    <property type="molecule type" value="Genomic_DNA"/>
</dbReference>
<reference evidence="1" key="1">
    <citation type="submission" date="2022-10" db="EMBL/GenBank/DDBJ databases">
        <authorList>
            <person name="Chen Y."/>
            <person name="Dougan E. K."/>
            <person name="Chan C."/>
            <person name="Rhodes N."/>
            <person name="Thang M."/>
        </authorList>
    </citation>
    <scope>NUCLEOTIDE SEQUENCE</scope>
</reference>
<gene>
    <name evidence="1" type="ORF">C1SCF055_LOCUS44579</name>
</gene>
<evidence type="ECO:0000313" key="3">
    <source>
        <dbReference type="Proteomes" id="UP001152797"/>
    </source>
</evidence>
<comment type="caution">
    <text evidence="1">The sequence shown here is derived from an EMBL/GenBank/DDBJ whole genome shotgun (WGS) entry which is preliminary data.</text>
</comment>